<accession>A0A8H5DXI7</accession>
<sequence length="310" mass="33655">MHFLSKPILALALVRSLASASSILPTPSLTTSVVSGTSIAPVATGQAAPNANKLVSHHGIDDLRTPRRGKGYVSHSKNKVELAKQGELAKKLVPVSLHCPDFRTCKKIGMNYLAPKVNDAVQKVTVEMEQVKSFPLTIQVTIADNGTGPITFWTDLSPISSFALELGHFHFETGADAVQFGKRLVGPDHGYRPESYSDPTEVPAGKSVSAYLELPRNSDNPRLKSWFKMLELAGDASVTMSGSWYGIWAGTKKEVMLTDMDDDLNGHNFWNNLYIPWNAGFPNAKWVDGKGPAMRLDLDKLHGSKAGKGS</sequence>
<name>A0A8H5DXI7_9HYPO</name>
<dbReference type="Proteomes" id="UP000573603">
    <property type="component" value="Unassembled WGS sequence"/>
</dbReference>
<comment type="caution">
    <text evidence="2">The sequence shown here is derived from an EMBL/GenBank/DDBJ whole genome shotgun (WGS) entry which is preliminary data.</text>
</comment>
<feature type="signal peptide" evidence="1">
    <location>
        <begin position="1"/>
        <end position="20"/>
    </location>
</feature>
<evidence type="ECO:0000256" key="1">
    <source>
        <dbReference type="SAM" id="SignalP"/>
    </source>
</evidence>
<keyword evidence="1" id="KW-0732">Signal</keyword>
<feature type="chain" id="PRO_5034339197" evidence="1">
    <location>
        <begin position="21"/>
        <end position="310"/>
    </location>
</feature>
<organism evidence="2 3">
    <name type="scientific">Fusarium anthophilum</name>
    <dbReference type="NCBI Taxonomy" id="48485"/>
    <lineage>
        <taxon>Eukaryota</taxon>
        <taxon>Fungi</taxon>
        <taxon>Dikarya</taxon>
        <taxon>Ascomycota</taxon>
        <taxon>Pezizomycotina</taxon>
        <taxon>Sordariomycetes</taxon>
        <taxon>Hypocreomycetidae</taxon>
        <taxon>Hypocreales</taxon>
        <taxon>Nectriaceae</taxon>
        <taxon>Fusarium</taxon>
        <taxon>Fusarium fujikuroi species complex</taxon>
    </lineage>
</organism>
<gene>
    <name evidence="2" type="ORF">FANTH_9976</name>
</gene>
<reference evidence="2 3" key="1">
    <citation type="journal article" date="2020" name="BMC Genomics">
        <title>Correction to: Identification and distribution of gene clusters required for synthesis of sphingolipid metabolism inhibitors in diverse species of the filamentous fungus Fusarium.</title>
        <authorList>
            <person name="Kim H.S."/>
            <person name="Lohmar J.M."/>
            <person name="Busman M."/>
            <person name="Brown D.W."/>
            <person name="Naumann T.A."/>
            <person name="Divon H.H."/>
            <person name="Lysoe E."/>
            <person name="Uhlig S."/>
            <person name="Proctor R.H."/>
        </authorList>
    </citation>
    <scope>NUCLEOTIDE SEQUENCE [LARGE SCALE GENOMIC DNA]</scope>
    <source>
        <strain evidence="2 3">NRRL 25214</strain>
    </source>
</reference>
<evidence type="ECO:0000313" key="3">
    <source>
        <dbReference type="Proteomes" id="UP000573603"/>
    </source>
</evidence>
<proteinExistence type="predicted"/>
<dbReference type="AlphaFoldDB" id="A0A8H5DXI7"/>
<keyword evidence="3" id="KW-1185">Reference proteome</keyword>
<dbReference type="EMBL" id="JABEVY010000272">
    <property type="protein sequence ID" value="KAF5239317.1"/>
    <property type="molecule type" value="Genomic_DNA"/>
</dbReference>
<protein>
    <submittedName>
        <fullName evidence="2">Uncharacterized protein</fullName>
    </submittedName>
</protein>
<evidence type="ECO:0000313" key="2">
    <source>
        <dbReference type="EMBL" id="KAF5239317.1"/>
    </source>
</evidence>